<keyword evidence="2" id="KW-1185">Reference proteome</keyword>
<name>A0ACC2U373_9FUNG</name>
<protein>
    <submittedName>
        <fullName evidence="1">Uncharacterized protein</fullName>
    </submittedName>
</protein>
<comment type="caution">
    <text evidence="1">The sequence shown here is derived from an EMBL/GenBank/DDBJ whole genome shotgun (WGS) entry which is preliminary data.</text>
</comment>
<evidence type="ECO:0000313" key="2">
    <source>
        <dbReference type="Proteomes" id="UP001165960"/>
    </source>
</evidence>
<reference evidence="1" key="1">
    <citation type="submission" date="2022-04" db="EMBL/GenBank/DDBJ databases">
        <title>Genome of the entomopathogenic fungus Entomophthora muscae.</title>
        <authorList>
            <person name="Elya C."/>
            <person name="Lovett B.R."/>
            <person name="Lee E."/>
            <person name="Macias A.M."/>
            <person name="Hajek A.E."/>
            <person name="De Bivort B.L."/>
            <person name="Kasson M.T."/>
            <person name="De Fine Licht H.H."/>
            <person name="Stajich J.E."/>
        </authorList>
    </citation>
    <scope>NUCLEOTIDE SEQUENCE</scope>
    <source>
        <strain evidence="1">Berkeley</strain>
    </source>
</reference>
<proteinExistence type="predicted"/>
<dbReference type="EMBL" id="QTSX02001476">
    <property type="protein sequence ID" value="KAJ9081458.1"/>
    <property type="molecule type" value="Genomic_DNA"/>
</dbReference>
<accession>A0ACC2U373</accession>
<dbReference type="Proteomes" id="UP001165960">
    <property type="component" value="Unassembled WGS sequence"/>
</dbReference>
<gene>
    <name evidence="1" type="ORF">DSO57_1014542</name>
</gene>
<sequence>MHTQNVLKQQCLLPKMKLYYCLGDDREDLLHDFVRHLQENLNELFNEANRFSGTQHTTPTVRNLPEEIPVNNALEMSDTKGYSKPGPLKNNEKAKLVSSICSILPLKTSPDKFNYWDKSGTGIKPKTALDLIGQLDSNFSINLNIN</sequence>
<evidence type="ECO:0000313" key="1">
    <source>
        <dbReference type="EMBL" id="KAJ9081458.1"/>
    </source>
</evidence>
<organism evidence="1 2">
    <name type="scientific">Entomophthora muscae</name>
    <dbReference type="NCBI Taxonomy" id="34485"/>
    <lineage>
        <taxon>Eukaryota</taxon>
        <taxon>Fungi</taxon>
        <taxon>Fungi incertae sedis</taxon>
        <taxon>Zoopagomycota</taxon>
        <taxon>Entomophthoromycotina</taxon>
        <taxon>Entomophthoromycetes</taxon>
        <taxon>Entomophthorales</taxon>
        <taxon>Entomophthoraceae</taxon>
        <taxon>Entomophthora</taxon>
    </lineage>
</organism>